<evidence type="ECO:0000256" key="1">
    <source>
        <dbReference type="SAM" id="SignalP"/>
    </source>
</evidence>
<evidence type="ECO:0008006" key="3">
    <source>
        <dbReference type="Google" id="ProtNLM"/>
    </source>
</evidence>
<comment type="caution">
    <text evidence="2">The sequence shown here is derived from an EMBL/GenBank/DDBJ whole genome shotgun (WGS) entry which is preliminary data.</text>
</comment>
<protein>
    <recommendedName>
        <fullName evidence="3">DUF2993 domain-containing protein</fullName>
    </recommendedName>
</protein>
<dbReference type="EMBL" id="DSRU01000077">
    <property type="protein sequence ID" value="HFM97389.1"/>
    <property type="molecule type" value="Genomic_DNA"/>
</dbReference>
<keyword evidence="1" id="KW-0732">Signal</keyword>
<reference evidence="2" key="1">
    <citation type="journal article" date="2020" name="mSystems">
        <title>Genome- and Community-Level Interaction Insights into Carbon Utilization and Element Cycling Functions of Hydrothermarchaeota in Hydrothermal Sediment.</title>
        <authorList>
            <person name="Zhou Z."/>
            <person name="Liu Y."/>
            <person name="Xu W."/>
            <person name="Pan J."/>
            <person name="Luo Z.H."/>
            <person name="Li M."/>
        </authorList>
    </citation>
    <scope>NUCLEOTIDE SEQUENCE [LARGE SCALE GENOMIC DNA]</scope>
    <source>
        <strain evidence="2">SpSt-418</strain>
    </source>
</reference>
<feature type="chain" id="PRO_5027543804" description="DUF2993 domain-containing protein" evidence="1">
    <location>
        <begin position="23"/>
        <end position="91"/>
    </location>
</feature>
<feature type="signal peptide" evidence="1">
    <location>
        <begin position="1"/>
        <end position="22"/>
    </location>
</feature>
<proteinExistence type="predicted"/>
<accession>A0A7C3KC13</accession>
<gene>
    <name evidence="2" type="ORF">ENR64_06405</name>
</gene>
<dbReference type="AlphaFoldDB" id="A0A7C3KC13"/>
<name>A0A7C3KC13_9CYAN</name>
<evidence type="ECO:0000313" key="2">
    <source>
        <dbReference type="EMBL" id="HFM97389.1"/>
    </source>
</evidence>
<organism evidence="2">
    <name type="scientific">Oscillatoriales cyanobacterium SpSt-418</name>
    <dbReference type="NCBI Taxonomy" id="2282169"/>
    <lineage>
        <taxon>Bacteria</taxon>
        <taxon>Bacillati</taxon>
        <taxon>Cyanobacteriota</taxon>
        <taxon>Cyanophyceae</taxon>
        <taxon>Oscillatoriophycideae</taxon>
        <taxon>Oscillatoriales</taxon>
    </lineage>
</organism>
<sequence length="91" mass="10092">MNRMTLWLLGLTSLVVAQASWAVEFGEQPKTQKAPMDRRDRPATTVKEWIAQIEAETVPVTGVSIDLTDIGLEITLSTAVDILPPLKEWDS</sequence>